<name>A0A1G4TSR3_9CAUL</name>
<dbReference type="PANTHER" id="PTHR40094:SF1">
    <property type="entry name" value="UBIQUITIN DOMAIN-CONTAINING PROTEIN"/>
    <property type="match status" value="1"/>
</dbReference>
<proteinExistence type="inferred from homology"/>
<sequence>MIDWHNRTLIAGAAAVLIAGFGIGFLTDHAISSGARQKAASATAEVGQPATGLFGKVRDKNAPRAGDRKPDGFAVWKQNLDTSGNAPKACVQFSKPLDPAKPYGDYVVVSPALPSAPAISVKDDTLCVSGFGFTDRRVTLLKGLPAKGSDQLKANADLDFTFGEKPPYVGFAGNGVILPREEADGVAVETVNVSTLAFEVWHVSDRNLVRKSVSAPDPVAEGEYDYSYGDDSADDIGVKIWTGKVAVKPGNGERVTTVFPLGAVLKTLKAGAYVVKVRDASGGRDKNENDEPAQARRWILYTDMALTTYKGQSGLDVVVRSLKTAKPLAGVRVDLVATNGDTLGEVKSGVDGRATFAGALLKGKDALTPKMVMAYGAGDDFTASDLDRSPMDLTSHGVGGRSEDSEAGDGRTATMGVDSYMYSDRGIYRPGEAVHVVAMIRDPEGRVIKDRKGAIIITRPSGVEAYRLVFDKTPMGYAGANVTLPKTAPRGQWSARVELEGMDDPAGNTSFAVEDFAPQRLAVDIKADANRPLMSATESRPVTVAARYLYGAIASGLQVTGEARIRADGNPFPKFADYRFGDETKPYEEKYVDLPATTTDGQGNALFPFDASLAGDTTEPLTVLLTASVFEPGGRPVRESQTLRIKTAPLYLGVKVDQKDGSWRDAPRMAFNIVGLTPQGDKRAVKGVTVKLISEVWDYDWYISDGKWNWRSTHRDVLVSSKNYDLNANTGATFERNLDWGDYRLEVEVPGQAKTVTRFSSGWGSTQKGTDAPDFVRITAGSKSYNQGDTVEVTLKGPYKGEAQIAVATDHVIEMKTVSIGEGGTTVRLKSTAEWGGGAYIMASVMQPRDPVNASKPRRAIGLIYVPLDPKSRKLGVKILASDQPQRPQTDVNGHNFIDVPIQVSGVKLGDRAKVSVAVVDQGILNLTKFKSPDPAGWYFGKRALGVDYNDDYGRLLDPNLAAAAPTFGGDQLGGEGLTTTPIRTIALWSGVVQTTLDGKAYVRLPIEKFNGELRVMAVAWTDDAVGSVDGRMIIREPVVADLALPRFLAPGDTAYATLQLDNTDGKPGLYTAIVKGIKGLVLVFQKVFNLNHGQQAIETIQMKAPNTTGVSTVQIGLSGQGYSFNDSFNLQTRNGWGPQTRVATASQKVNESWAPDASLLAGLQPGSVTVEVSYSPFRNIDPAPLAANLAKYPYGCTEQVTSVAMPWLFVSESLVGKQAAKPGVNALKIAVDKILDRQSEDGAFGLWRPGDGQADGFIGAYATDFLLEARARGAYVPQEAIDKSLNAMRAMSRPDGYANVNYRLSVPSYWNWFGVSGEQLTKQLRSRASAYALYVLAKGKSGDLARLRWYHDVQFREEKSPLARAQIAAGLVMMGDRSRGRLAFNEAIQSLGYSDPNDWYQTPLRDLAGVIALAYESGEDDIARSLSQRLENAMKSPAQMNTIESAYVLKAASYMLKASGPLKINAQGVNTLPAGMNVQRFGVGQLAGASVKNGGSGPVWRTVTVIGTPVSAPGAESHGLNLVKTYYNLDGSRLDPSHITQGQKVLVVISGRSDRTELRPIVVDDPLPAGFEIESTLTNEDAENGPFRFIGKLTDLKVSEARDDRFIAALDVSSSDSFSMAYIARAVTQGDFYLPGAEAKDFYRPDTFARTQGSRTVISAR</sequence>
<dbReference type="RefSeq" id="WP_090650911.1">
    <property type="nucleotide sequence ID" value="NZ_CBCRYE010000011.1"/>
</dbReference>
<protein>
    <recommendedName>
        <fullName evidence="8">Alpha-2-macroglobulin family N-terminal region</fullName>
    </recommendedName>
</protein>
<dbReference type="InterPro" id="IPR026284">
    <property type="entry name" value="A2MG_proteobact"/>
</dbReference>
<dbReference type="InterPro" id="IPR051802">
    <property type="entry name" value="YfhM-like"/>
</dbReference>
<dbReference type="Pfam" id="PF01835">
    <property type="entry name" value="MG2"/>
    <property type="match status" value="1"/>
</dbReference>
<evidence type="ECO:0000313" key="6">
    <source>
        <dbReference type="EMBL" id="SCW84388.1"/>
    </source>
</evidence>
<dbReference type="InterPro" id="IPR041462">
    <property type="entry name" value="Bact_A2M_MG6"/>
</dbReference>
<comment type="similarity">
    <text evidence="1">Belongs to the protease inhibitor I39 (alpha-2-macroglobulin) family. Bacterial alpha-2-macroglobulin subfamily.</text>
</comment>
<evidence type="ECO:0000259" key="4">
    <source>
        <dbReference type="SMART" id="SM01359"/>
    </source>
</evidence>
<dbReference type="Pfam" id="PF07703">
    <property type="entry name" value="A2M_BRD"/>
    <property type="match status" value="1"/>
</dbReference>
<dbReference type="InterPro" id="IPR008930">
    <property type="entry name" value="Terpenoid_cyclase/PrenylTrfase"/>
</dbReference>
<dbReference type="SMART" id="SM01360">
    <property type="entry name" value="A2M"/>
    <property type="match status" value="1"/>
</dbReference>
<dbReference type="Pfam" id="PF11974">
    <property type="entry name" value="bMG3"/>
    <property type="match status" value="1"/>
</dbReference>
<evidence type="ECO:0000256" key="2">
    <source>
        <dbReference type="ARBA" id="ARBA00022729"/>
    </source>
</evidence>
<dbReference type="Proteomes" id="UP000199150">
    <property type="component" value="Unassembled WGS sequence"/>
</dbReference>
<reference evidence="7" key="1">
    <citation type="submission" date="2016-10" db="EMBL/GenBank/DDBJ databases">
        <authorList>
            <person name="Varghese N."/>
            <person name="Submissions S."/>
        </authorList>
    </citation>
    <scope>NUCLEOTIDE SEQUENCE [LARGE SCALE GENOMIC DNA]</scope>
    <source>
        <strain evidence="7">CGMCC 1.3431</strain>
    </source>
</reference>
<dbReference type="InterPro" id="IPR047565">
    <property type="entry name" value="Alpha-macroglob_thiol-ester_cl"/>
</dbReference>
<dbReference type="SUPFAM" id="SSF48239">
    <property type="entry name" value="Terpenoid cyclases/Protein prenyltransferases"/>
    <property type="match status" value="1"/>
</dbReference>
<dbReference type="GO" id="GO:0004866">
    <property type="term" value="F:endopeptidase inhibitor activity"/>
    <property type="evidence" value="ECO:0007669"/>
    <property type="project" value="InterPro"/>
</dbReference>
<dbReference type="CDD" id="cd02891">
    <property type="entry name" value="A2M_like"/>
    <property type="match status" value="1"/>
</dbReference>
<dbReference type="InterPro" id="IPR041246">
    <property type="entry name" value="Bact_MG10"/>
</dbReference>
<gene>
    <name evidence="6" type="ORF">SAMN02927928_0150</name>
</gene>
<dbReference type="PIRSF" id="PIRSF038980">
    <property type="entry name" value="A2M_bac"/>
    <property type="match status" value="1"/>
</dbReference>
<dbReference type="Pfam" id="PF17972">
    <property type="entry name" value="bMG5"/>
    <property type="match status" value="1"/>
</dbReference>
<dbReference type="InterPro" id="IPR049120">
    <property type="entry name" value="A2M_bMG2"/>
</dbReference>
<dbReference type="Pfam" id="PF21142">
    <property type="entry name" value="A2M_bMG2"/>
    <property type="match status" value="1"/>
</dbReference>
<evidence type="ECO:0008006" key="8">
    <source>
        <dbReference type="Google" id="ProtNLM"/>
    </source>
</evidence>
<dbReference type="PANTHER" id="PTHR40094">
    <property type="entry name" value="ALPHA-2-MACROGLOBULIN HOMOLOG"/>
    <property type="match status" value="1"/>
</dbReference>
<organism evidence="6 7">
    <name type="scientific">Asticcacaulis taihuensis</name>
    <dbReference type="NCBI Taxonomy" id="260084"/>
    <lineage>
        <taxon>Bacteria</taxon>
        <taxon>Pseudomonadati</taxon>
        <taxon>Pseudomonadota</taxon>
        <taxon>Alphaproteobacteria</taxon>
        <taxon>Caulobacterales</taxon>
        <taxon>Caulobacteraceae</taxon>
        <taxon>Asticcacaulis</taxon>
    </lineage>
</organism>
<dbReference type="SMART" id="SM01419">
    <property type="entry name" value="Thiol-ester_cl"/>
    <property type="match status" value="1"/>
</dbReference>
<dbReference type="InterPro" id="IPR021868">
    <property type="entry name" value="Alpha_2_Macroglob_MG3"/>
</dbReference>
<feature type="domain" description="Alpha-2-macroglobulin" evidence="5">
    <location>
        <begin position="986"/>
        <end position="1075"/>
    </location>
</feature>
<dbReference type="Gene3D" id="1.50.10.20">
    <property type="match status" value="1"/>
</dbReference>
<dbReference type="InterPro" id="IPR002890">
    <property type="entry name" value="MG2"/>
</dbReference>
<dbReference type="Pfam" id="PF17973">
    <property type="entry name" value="bMG10"/>
    <property type="match status" value="1"/>
</dbReference>
<dbReference type="InterPro" id="IPR001599">
    <property type="entry name" value="Macroglobln_a2"/>
</dbReference>
<accession>A0A1G4TSR3</accession>
<dbReference type="EMBL" id="FMTS01000012">
    <property type="protein sequence ID" value="SCW84388.1"/>
    <property type="molecule type" value="Genomic_DNA"/>
</dbReference>
<dbReference type="Gene3D" id="2.60.40.1930">
    <property type="match status" value="1"/>
</dbReference>
<dbReference type="GO" id="GO:0005615">
    <property type="term" value="C:extracellular space"/>
    <property type="evidence" value="ECO:0007669"/>
    <property type="project" value="InterPro"/>
</dbReference>
<dbReference type="Pfam" id="PF17962">
    <property type="entry name" value="bMG6"/>
    <property type="match status" value="1"/>
</dbReference>
<dbReference type="InterPro" id="IPR011626">
    <property type="entry name" value="Alpha-macroglobulin_TED"/>
</dbReference>
<evidence type="ECO:0000256" key="1">
    <source>
        <dbReference type="ARBA" id="ARBA00010556"/>
    </source>
</evidence>
<keyword evidence="2" id="KW-0732">Signal</keyword>
<feature type="domain" description="Alpha-2-macroglobulin bait region" evidence="4">
    <location>
        <begin position="776"/>
        <end position="927"/>
    </location>
</feature>
<dbReference type="InterPro" id="IPR041203">
    <property type="entry name" value="Bact_A2M_MG5"/>
</dbReference>
<dbReference type="Pfam" id="PF07678">
    <property type="entry name" value="TED_complement"/>
    <property type="match status" value="1"/>
</dbReference>
<evidence type="ECO:0000259" key="5">
    <source>
        <dbReference type="SMART" id="SM01360"/>
    </source>
</evidence>
<dbReference type="STRING" id="260084.SAMN02927928_0150"/>
<dbReference type="InterPro" id="IPR011625">
    <property type="entry name" value="A2M_N_BRD"/>
</dbReference>
<keyword evidence="7" id="KW-1185">Reference proteome</keyword>
<feature type="region of interest" description="Disordered" evidence="3">
    <location>
        <begin position="386"/>
        <end position="412"/>
    </location>
</feature>
<dbReference type="SMART" id="SM01359">
    <property type="entry name" value="A2M_N_2"/>
    <property type="match status" value="1"/>
</dbReference>
<dbReference type="OrthoDB" id="9767116at2"/>
<evidence type="ECO:0000256" key="3">
    <source>
        <dbReference type="SAM" id="MobiDB-lite"/>
    </source>
</evidence>
<evidence type="ECO:0000313" key="7">
    <source>
        <dbReference type="Proteomes" id="UP000199150"/>
    </source>
</evidence>